<evidence type="ECO:0000256" key="9">
    <source>
        <dbReference type="ARBA" id="ARBA00023026"/>
    </source>
</evidence>
<keyword evidence="9" id="KW-0843">Virulence</keyword>
<keyword evidence="6" id="KW-0547">Nucleotide-binding</keyword>
<dbReference type="InterPro" id="IPR035965">
    <property type="entry name" value="PAS-like_dom_sf"/>
</dbReference>
<feature type="domain" description="HAMP" evidence="14">
    <location>
        <begin position="230"/>
        <end position="282"/>
    </location>
</feature>
<dbReference type="Pfam" id="PF07568">
    <property type="entry name" value="HisKA_2"/>
    <property type="match status" value="1"/>
</dbReference>
<comment type="caution">
    <text evidence="15">The sequence shown here is derived from an EMBL/GenBank/DDBJ whole genome shotgun (WGS) entry which is preliminary data.</text>
</comment>
<keyword evidence="8" id="KW-0067">ATP-binding</keyword>
<evidence type="ECO:0000256" key="3">
    <source>
        <dbReference type="ARBA" id="ARBA00012438"/>
    </source>
</evidence>
<dbReference type="NCBIfam" id="TIGR00229">
    <property type="entry name" value="sensory_box"/>
    <property type="match status" value="1"/>
</dbReference>
<keyword evidence="10" id="KW-1133">Transmembrane helix</keyword>
<reference evidence="15 16" key="1">
    <citation type="submission" date="2019-07" db="EMBL/GenBank/DDBJ databases">
        <title>Genomic Encyclopedia of Archaeal and Bacterial Type Strains, Phase II (KMG-II): from individual species to whole genera.</title>
        <authorList>
            <person name="Goeker M."/>
        </authorList>
    </citation>
    <scope>NUCLEOTIDE SEQUENCE [LARGE SCALE GENOMIC DNA]</scope>
    <source>
        <strain evidence="15 16">DSM 21935</strain>
    </source>
</reference>
<dbReference type="SMART" id="SM00304">
    <property type="entry name" value="HAMP"/>
    <property type="match status" value="1"/>
</dbReference>
<dbReference type="GO" id="GO:0005524">
    <property type="term" value="F:ATP binding"/>
    <property type="evidence" value="ECO:0007669"/>
    <property type="project" value="UniProtKB-KW"/>
</dbReference>
<dbReference type="Gene3D" id="3.30.450.20">
    <property type="entry name" value="PAS domain"/>
    <property type="match status" value="1"/>
</dbReference>
<dbReference type="PROSITE" id="PS50112">
    <property type="entry name" value="PAS"/>
    <property type="match status" value="1"/>
</dbReference>
<dbReference type="Gene3D" id="6.10.340.10">
    <property type="match status" value="1"/>
</dbReference>
<dbReference type="InterPro" id="IPR000700">
    <property type="entry name" value="PAS-assoc_C"/>
</dbReference>
<proteinExistence type="predicted"/>
<dbReference type="Gene3D" id="3.30.565.10">
    <property type="entry name" value="Histidine kinase-like ATPase, C-terminal domain"/>
    <property type="match status" value="1"/>
</dbReference>
<dbReference type="PROSITE" id="PS50109">
    <property type="entry name" value="HIS_KIN"/>
    <property type="match status" value="1"/>
</dbReference>
<feature type="transmembrane region" description="Helical" evidence="10">
    <location>
        <begin position="209"/>
        <end position="229"/>
    </location>
</feature>
<dbReference type="PROSITE" id="PS50113">
    <property type="entry name" value="PAC"/>
    <property type="match status" value="1"/>
</dbReference>
<feature type="transmembrane region" description="Helical" evidence="10">
    <location>
        <begin position="7"/>
        <end position="28"/>
    </location>
</feature>
<keyword evidence="10" id="KW-0812">Transmembrane</keyword>
<comment type="subcellular location">
    <subcellularLocation>
        <location evidence="2">Membrane</location>
    </subcellularLocation>
</comment>
<evidence type="ECO:0000256" key="2">
    <source>
        <dbReference type="ARBA" id="ARBA00004370"/>
    </source>
</evidence>
<evidence type="ECO:0000256" key="10">
    <source>
        <dbReference type="SAM" id="Phobius"/>
    </source>
</evidence>
<sequence length="609" mass="68416">MKLRTKLILSFTIVVILVGGIGITFSYINQSVKDKVTSESEEAIREVNLVGEMTTQLFRSITQMQYLLGNQYRKSLSMNFSRSEKSPEALNAELDSTLNRFKSSFSQMQKLVKKDSAKSQTVNGRTARMISLLDRLQNKFQIYASLTQRFQQLSSKNYEDGKEFFTVTIEPFFRSNLIPLIEDVRRETKMNHEQKIASLNDRLDKTSSILGFATLAALVITIIITSFLYRSIANPVQRIAQAAQKIGQGNLDERIDYHSNDELGQLSNTFDEMVESLQETTVSRDYVDSIIEAMADLLVVTDKNYNITRVNSAGATMVDKQEDELLGRPLGTIFDELPEDLLQDSSAEGIKSRNAKLFVEETSEIPVSVSKGTIKDKSGAISGYVIVASDISSEIEARKKISESLKEKEILISEIHHRVKNNLAVISGLIEMQLWQAENKYAVSALQQSQLRVQSIALVHKKLYQTDNLSFIKFKKYSRELLNAIRNTYLSEDSDIDISLHVDDLALNINQAIPCSLLINELVVNALKHAFEDSSKGTIEVTLQKDDSHIILRVQDNGRGFDEDPQVDESLGLTLVSTLSKQLDAELSFKNDNGAFIEVKFTAEDVVNS</sequence>
<dbReference type="SUPFAM" id="SSF55785">
    <property type="entry name" value="PYP-like sensor domain (PAS domain)"/>
    <property type="match status" value="1"/>
</dbReference>
<evidence type="ECO:0000256" key="7">
    <source>
        <dbReference type="ARBA" id="ARBA00022777"/>
    </source>
</evidence>
<organism evidence="15 16">
    <name type="scientific">Fodinibius salinus</name>
    <dbReference type="NCBI Taxonomy" id="860790"/>
    <lineage>
        <taxon>Bacteria</taxon>
        <taxon>Pseudomonadati</taxon>
        <taxon>Balneolota</taxon>
        <taxon>Balneolia</taxon>
        <taxon>Balneolales</taxon>
        <taxon>Balneolaceae</taxon>
        <taxon>Fodinibius</taxon>
    </lineage>
</organism>
<evidence type="ECO:0000313" key="15">
    <source>
        <dbReference type="EMBL" id="TYP94721.1"/>
    </source>
</evidence>
<dbReference type="InterPro" id="IPR003594">
    <property type="entry name" value="HATPase_dom"/>
</dbReference>
<dbReference type="PANTHER" id="PTHR41523:SF8">
    <property type="entry name" value="ETHYLENE RESPONSE SENSOR PROTEIN"/>
    <property type="match status" value="1"/>
</dbReference>
<evidence type="ECO:0000259" key="11">
    <source>
        <dbReference type="PROSITE" id="PS50109"/>
    </source>
</evidence>
<keyword evidence="4" id="KW-0597">Phosphoprotein</keyword>
<dbReference type="InterPro" id="IPR036890">
    <property type="entry name" value="HATPase_C_sf"/>
</dbReference>
<dbReference type="Proteomes" id="UP000324595">
    <property type="component" value="Unassembled WGS sequence"/>
</dbReference>
<comment type="catalytic activity">
    <reaction evidence="1">
        <text>ATP + protein L-histidine = ADP + protein N-phospho-L-histidine.</text>
        <dbReference type="EC" id="2.7.13.3"/>
    </reaction>
</comment>
<keyword evidence="16" id="KW-1185">Reference proteome</keyword>
<dbReference type="SUPFAM" id="SSF55874">
    <property type="entry name" value="ATPase domain of HSP90 chaperone/DNA topoisomerase II/histidine kinase"/>
    <property type="match status" value="1"/>
</dbReference>
<dbReference type="GO" id="GO:0007165">
    <property type="term" value="P:signal transduction"/>
    <property type="evidence" value="ECO:0007669"/>
    <property type="project" value="InterPro"/>
</dbReference>
<feature type="domain" description="PAC" evidence="13">
    <location>
        <begin position="351"/>
        <end position="403"/>
    </location>
</feature>
<dbReference type="EMBL" id="VNHY01000001">
    <property type="protein sequence ID" value="TYP94721.1"/>
    <property type="molecule type" value="Genomic_DNA"/>
</dbReference>
<evidence type="ECO:0000256" key="5">
    <source>
        <dbReference type="ARBA" id="ARBA00022679"/>
    </source>
</evidence>
<evidence type="ECO:0000256" key="8">
    <source>
        <dbReference type="ARBA" id="ARBA00022840"/>
    </source>
</evidence>
<dbReference type="PANTHER" id="PTHR41523">
    <property type="entry name" value="TWO-COMPONENT SYSTEM SENSOR PROTEIN"/>
    <property type="match status" value="1"/>
</dbReference>
<keyword evidence="10" id="KW-0472">Membrane</keyword>
<evidence type="ECO:0000259" key="14">
    <source>
        <dbReference type="PROSITE" id="PS50885"/>
    </source>
</evidence>
<feature type="domain" description="Histidine kinase" evidence="11">
    <location>
        <begin position="414"/>
        <end position="605"/>
    </location>
</feature>
<protein>
    <recommendedName>
        <fullName evidence="3">histidine kinase</fullName>
        <ecNumber evidence="3">2.7.13.3</ecNumber>
    </recommendedName>
</protein>
<dbReference type="CDD" id="cd00130">
    <property type="entry name" value="PAS"/>
    <property type="match status" value="1"/>
</dbReference>
<evidence type="ECO:0000256" key="1">
    <source>
        <dbReference type="ARBA" id="ARBA00000085"/>
    </source>
</evidence>
<evidence type="ECO:0000259" key="12">
    <source>
        <dbReference type="PROSITE" id="PS50112"/>
    </source>
</evidence>
<dbReference type="GO" id="GO:0016020">
    <property type="term" value="C:membrane"/>
    <property type="evidence" value="ECO:0007669"/>
    <property type="project" value="UniProtKB-SubCell"/>
</dbReference>
<dbReference type="Pfam" id="PF02518">
    <property type="entry name" value="HATPase_c"/>
    <property type="match status" value="1"/>
</dbReference>
<dbReference type="EC" id="2.7.13.3" evidence="3"/>
<dbReference type="InterPro" id="IPR000014">
    <property type="entry name" value="PAS"/>
</dbReference>
<dbReference type="RefSeq" id="WP_148897423.1">
    <property type="nucleotide sequence ID" value="NZ_VNHY01000001.1"/>
</dbReference>
<dbReference type="InterPro" id="IPR003660">
    <property type="entry name" value="HAMP_dom"/>
</dbReference>
<evidence type="ECO:0000259" key="13">
    <source>
        <dbReference type="PROSITE" id="PS50113"/>
    </source>
</evidence>
<name>A0A5D3YQ95_9BACT</name>
<dbReference type="SUPFAM" id="SSF158472">
    <property type="entry name" value="HAMP domain-like"/>
    <property type="match status" value="1"/>
</dbReference>
<dbReference type="InterPro" id="IPR005467">
    <property type="entry name" value="His_kinase_dom"/>
</dbReference>
<dbReference type="PROSITE" id="PS50885">
    <property type="entry name" value="HAMP"/>
    <property type="match status" value="1"/>
</dbReference>
<gene>
    <name evidence="15" type="ORF">LX73_0008</name>
</gene>
<evidence type="ECO:0000256" key="6">
    <source>
        <dbReference type="ARBA" id="ARBA00022741"/>
    </source>
</evidence>
<feature type="domain" description="PAS" evidence="12">
    <location>
        <begin position="283"/>
        <end position="340"/>
    </location>
</feature>
<accession>A0A5D3YQ95</accession>
<evidence type="ECO:0000256" key="4">
    <source>
        <dbReference type="ARBA" id="ARBA00022553"/>
    </source>
</evidence>
<dbReference type="SMART" id="SM00091">
    <property type="entry name" value="PAS"/>
    <property type="match status" value="1"/>
</dbReference>
<dbReference type="Pfam" id="PF13426">
    <property type="entry name" value="PAS_9"/>
    <property type="match status" value="1"/>
</dbReference>
<dbReference type="AlphaFoldDB" id="A0A5D3YQ95"/>
<keyword evidence="7" id="KW-0418">Kinase</keyword>
<evidence type="ECO:0000313" key="16">
    <source>
        <dbReference type="Proteomes" id="UP000324595"/>
    </source>
</evidence>
<dbReference type="CDD" id="cd06225">
    <property type="entry name" value="HAMP"/>
    <property type="match status" value="1"/>
</dbReference>
<dbReference type="InterPro" id="IPR011495">
    <property type="entry name" value="Sig_transdc_His_kin_sub2_dim/P"/>
</dbReference>
<keyword evidence="5" id="KW-0808">Transferase</keyword>
<dbReference type="Pfam" id="PF00672">
    <property type="entry name" value="HAMP"/>
    <property type="match status" value="1"/>
</dbReference>
<dbReference type="SMART" id="SM00387">
    <property type="entry name" value="HATPase_c"/>
    <property type="match status" value="1"/>
</dbReference>
<dbReference type="GO" id="GO:0004673">
    <property type="term" value="F:protein histidine kinase activity"/>
    <property type="evidence" value="ECO:0007669"/>
    <property type="project" value="UniProtKB-EC"/>
</dbReference>
<dbReference type="OrthoDB" id="9767435at2"/>